<keyword evidence="1" id="KW-0472">Membrane</keyword>
<evidence type="ECO:0000313" key="3">
    <source>
        <dbReference type="EMBL" id="GLS66480.1"/>
    </source>
</evidence>
<dbReference type="Proteomes" id="UP000321960">
    <property type="component" value="Unassembled WGS sequence"/>
</dbReference>
<keyword evidence="1" id="KW-1133">Transmembrane helix</keyword>
<dbReference type="EMBL" id="BSPK01000105">
    <property type="protein sequence ID" value="GLS66480.1"/>
    <property type="molecule type" value="Genomic_DNA"/>
</dbReference>
<protein>
    <submittedName>
        <fullName evidence="2">Uncharacterized protein</fullName>
    </submittedName>
</protein>
<evidence type="ECO:0000313" key="4">
    <source>
        <dbReference type="Proteomes" id="UP000321960"/>
    </source>
</evidence>
<dbReference type="EMBL" id="BJZU01000080">
    <property type="protein sequence ID" value="GEP05815.1"/>
    <property type="molecule type" value="Genomic_DNA"/>
</dbReference>
<dbReference type="Proteomes" id="UP001156856">
    <property type="component" value="Unassembled WGS sequence"/>
</dbReference>
<gene>
    <name evidence="3" type="ORF">GCM10007888_48630</name>
    <name evidence="2" type="ORF">MOX02_38530</name>
</gene>
<dbReference type="AlphaFoldDB" id="A0A512J767"/>
<keyword evidence="1" id="KW-0812">Transmembrane</keyword>
<keyword evidence="5" id="KW-1185">Reference proteome</keyword>
<name>A0A512J767_9HYPH</name>
<evidence type="ECO:0000313" key="5">
    <source>
        <dbReference type="Proteomes" id="UP001156856"/>
    </source>
</evidence>
<organism evidence="2 4">
    <name type="scientific">Methylobacterium oxalidis</name>
    <dbReference type="NCBI Taxonomy" id="944322"/>
    <lineage>
        <taxon>Bacteria</taxon>
        <taxon>Pseudomonadati</taxon>
        <taxon>Pseudomonadota</taxon>
        <taxon>Alphaproteobacteria</taxon>
        <taxon>Hyphomicrobiales</taxon>
        <taxon>Methylobacteriaceae</taxon>
        <taxon>Methylobacterium</taxon>
    </lineage>
</organism>
<reference evidence="5" key="2">
    <citation type="journal article" date="2019" name="Int. J. Syst. Evol. Microbiol.">
        <title>The Global Catalogue of Microorganisms (GCM) 10K type strain sequencing project: providing services to taxonomists for standard genome sequencing and annotation.</title>
        <authorList>
            <consortium name="The Broad Institute Genomics Platform"/>
            <consortium name="The Broad Institute Genome Sequencing Center for Infectious Disease"/>
            <person name="Wu L."/>
            <person name="Ma J."/>
        </authorList>
    </citation>
    <scope>NUCLEOTIDE SEQUENCE [LARGE SCALE GENOMIC DNA]</scope>
    <source>
        <strain evidence="5">NBRC 107715</strain>
    </source>
</reference>
<reference evidence="2 4" key="3">
    <citation type="submission" date="2019-07" db="EMBL/GenBank/DDBJ databases">
        <title>Whole genome shotgun sequence of Methylobacterium oxalidis NBRC 107715.</title>
        <authorList>
            <person name="Hosoyama A."/>
            <person name="Uohara A."/>
            <person name="Ohji S."/>
            <person name="Ichikawa N."/>
        </authorList>
    </citation>
    <scope>NUCLEOTIDE SEQUENCE [LARGE SCALE GENOMIC DNA]</scope>
    <source>
        <strain evidence="2 4">NBRC 107715</strain>
    </source>
</reference>
<evidence type="ECO:0000313" key="2">
    <source>
        <dbReference type="EMBL" id="GEP05815.1"/>
    </source>
</evidence>
<reference evidence="3" key="1">
    <citation type="journal article" date="2014" name="Int. J. Syst. Evol. Microbiol.">
        <title>Complete genome of a new Firmicutes species belonging to the dominant human colonic microbiota ('Ruminococcus bicirculans') reveals two chromosomes and a selective capacity to utilize plant glucans.</title>
        <authorList>
            <consortium name="NISC Comparative Sequencing Program"/>
            <person name="Wegmann U."/>
            <person name="Louis P."/>
            <person name="Goesmann A."/>
            <person name="Henrissat B."/>
            <person name="Duncan S.H."/>
            <person name="Flint H.J."/>
        </authorList>
    </citation>
    <scope>NUCLEOTIDE SEQUENCE</scope>
    <source>
        <strain evidence="3">NBRC 107715</strain>
    </source>
</reference>
<feature type="transmembrane region" description="Helical" evidence="1">
    <location>
        <begin position="12"/>
        <end position="42"/>
    </location>
</feature>
<sequence length="44" mass="5055">MALWRIWHGDKIISVVMILTFLLTAFLIFSLAVLGVEVFALLRH</sequence>
<evidence type="ECO:0000256" key="1">
    <source>
        <dbReference type="SAM" id="Phobius"/>
    </source>
</evidence>
<reference evidence="3" key="4">
    <citation type="submission" date="2023-01" db="EMBL/GenBank/DDBJ databases">
        <title>Draft genome sequence of Methylobacterium oxalidis strain NBRC 107715.</title>
        <authorList>
            <person name="Sun Q."/>
            <person name="Mori K."/>
        </authorList>
    </citation>
    <scope>NUCLEOTIDE SEQUENCE</scope>
    <source>
        <strain evidence="3">NBRC 107715</strain>
    </source>
</reference>
<dbReference type="RefSeq" id="WP_280525338.1">
    <property type="nucleotide sequence ID" value="NZ_BJZU01000080.1"/>
</dbReference>
<proteinExistence type="predicted"/>
<comment type="caution">
    <text evidence="2">The sequence shown here is derived from an EMBL/GenBank/DDBJ whole genome shotgun (WGS) entry which is preliminary data.</text>
</comment>
<accession>A0A512J767</accession>